<accession>A0ABN8XJJ2</accession>
<comment type="caution">
    <text evidence="1">The sequence shown here is derived from an EMBL/GenBank/DDBJ whole genome shotgun (WGS) entry which is preliminary data.</text>
</comment>
<organism evidence="1 2">
    <name type="scientific">Rangifer tarandus platyrhynchus</name>
    <name type="common">Svalbard reindeer</name>
    <dbReference type="NCBI Taxonomy" id="3082113"/>
    <lineage>
        <taxon>Eukaryota</taxon>
        <taxon>Metazoa</taxon>
        <taxon>Chordata</taxon>
        <taxon>Craniata</taxon>
        <taxon>Vertebrata</taxon>
        <taxon>Euteleostomi</taxon>
        <taxon>Mammalia</taxon>
        <taxon>Eutheria</taxon>
        <taxon>Laurasiatheria</taxon>
        <taxon>Artiodactyla</taxon>
        <taxon>Ruminantia</taxon>
        <taxon>Pecora</taxon>
        <taxon>Cervidae</taxon>
        <taxon>Odocoileinae</taxon>
        <taxon>Rangifer</taxon>
    </lineage>
</organism>
<name>A0ABN8XJJ2_RANTA</name>
<keyword evidence="2" id="KW-1185">Reference proteome</keyword>
<dbReference type="Proteomes" id="UP001176941">
    <property type="component" value="Unassembled WGS sequence"/>
</dbReference>
<reference evidence="1" key="1">
    <citation type="submission" date="2023-04" db="EMBL/GenBank/DDBJ databases">
        <authorList>
            <consortium name="ELIXIR-Norway"/>
        </authorList>
    </citation>
    <scope>NUCLEOTIDE SEQUENCE [LARGE SCALE GENOMIC DNA]</scope>
</reference>
<gene>
    <name evidence="1" type="ORF">MRATA1EN1_LOCUS30924</name>
</gene>
<evidence type="ECO:0000313" key="1">
    <source>
        <dbReference type="EMBL" id="CAI9149306.1"/>
    </source>
</evidence>
<dbReference type="EMBL" id="CATKSN020000221">
    <property type="protein sequence ID" value="CAI9149306.1"/>
    <property type="molecule type" value="Genomic_DNA"/>
</dbReference>
<protein>
    <submittedName>
        <fullName evidence="1">Uncharacterized protein</fullName>
    </submittedName>
</protein>
<proteinExistence type="predicted"/>
<evidence type="ECO:0000313" key="2">
    <source>
        <dbReference type="Proteomes" id="UP001176941"/>
    </source>
</evidence>
<sequence length="240" mass="26759">MGMQGRRRTFTGLAHYRVGNTAQVCAVVAPLHRGCHACSARDAEKLRKKAKKSDCRARSSGYVLRTWHGIQANVVCQHALRADVGFDAPCELVLIRRVPCFTQCPGTPLRYRRQKSPGALAYSRPNFAYCKVRECGASSRLCGALSLLSEKVHGDTRYTAPVLRSYVLRHYVAEACKAFTVPLWLPLRLTKSFVNLYSTGIGGPLNTQRTEKIAIHRKAAALSAAAFYFTQTLLTRCRRR</sequence>